<feature type="transmembrane region" description="Helical" evidence="1">
    <location>
        <begin position="180"/>
        <end position="198"/>
    </location>
</feature>
<dbReference type="EMBL" id="DF968181">
    <property type="protein sequence ID" value="GAP40836.1"/>
    <property type="molecule type" value="Genomic_DNA"/>
</dbReference>
<dbReference type="NCBIfam" id="TIGR03662">
    <property type="entry name" value="Chlor_Arch_YYY"/>
    <property type="match status" value="1"/>
</dbReference>
<name>A0A0S7BUE0_9CHLR</name>
<feature type="transmembrane region" description="Helical" evidence="1">
    <location>
        <begin position="990"/>
        <end position="1008"/>
    </location>
</feature>
<feature type="transmembrane region" description="Helical" evidence="1">
    <location>
        <begin position="1489"/>
        <end position="1507"/>
    </location>
</feature>
<accession>A0A0S7BUE0</accession>
<organism evidence="2">
    <name type="scientific">Flexilinea flocculi</name>
    <dbReference type="NCBI Taxonomy" id="1678840"/>
    <lineage>
        <taxon>Bacteria</taxon>
        <taxon>Bacillati</taxon>
        <taxon>Chloroflexota</taxon>
        <taxon>Anaerolineae</taxon>
        <taxon>Anaerolineales</taxon>
        <taxon>Anaerolineaceae</taxon>
        <taxon>Flexilinea</taxon>
    </lineage>
</organism>
<dbReference type="STRING" id="1678840.ATC1_13817"/>
<feature type="transmembrane region" description="Helical" evidence="1">
    <location>
        <begin position="7"/>
        <end position="24"/>
    </location>
</feature>
<feature type="transmembrane region" description="Helical" evidence="1">
    <location>
        <begin position="1111"/>
        <end position="1134"/>
    </location>
</feature>
<feature type="transmembrane region" description="Helical" evidence="1">
    <location>
        <begin position="1465"/>
        <end position="1482"/>
    </location>
</feature>
<keyword evidence="1" id="KW-1133">Transmembrane helix</keyword>
<feature type="transmembrane region" description="Helical" evidence="1">
    <location>
        <begin position="1044"/>
        <end position="1065"/>
    </location>
</feature>
<feature type="transmembrane region" description="Helical" evidence="1">
    <location>
        <begin position="151"/>
        <end position="173"/>
    </location>
</feature>
<feature type="transmembrane region" description="Helical" evidence="1">
    <location>
        <begin position="1172"/>
        <end position="1193"/>
    </location>
</feature>
<feature type="transmembrane region" description="Helical" evidence="1">
    <location>
        <begin position="1014"/>
        <end position="1032"/>
    </location>
</feature>
<feature type="transmembrane region" description="Helical" evidence="1">
    <location>
        <begin position="400"/>
        <end position="421"/>
    </location>
</feature>
<feature type="transmembrane region" description="Helical" evidence="1">
    <location>
        <begin position="303"/>
        <end position="327"/>
    </location>
</feature>
<dbReference type="PANTHER" id="PTHR10790">
    <property type="entry name" value="TPR-DOMAIN CONTAINING PROTEIN"/>
    <property type="match status" value="1"/>
</dbReference>
<reference evidence="2" key="1">
    <citation type="journal article" date="2015" name="Genome Announc.">
        <title>Draft Genome Sequence of Anaerolineae Strain TC1, a Novel Isolate from a Methanogenic Wastewater Treatment System.</title>
        <authorList>
            <person name="Matsuura N."/>
            <person name="Tourlousse D.M."/>
            <person name="Sun L."/>
            <person name="Toyonaga M."/>
            <person name="Kuroda K."/>
            <person name="Ohashi A."/>
            <person name="Cruz R."/>
            <person name="Yamaguchi T."/>
            <person name="Sekiguchi Y."/>
        </authorList>
    </citation>
    <scope>NUCLEOTIDE SEQUENCE [LARGE SCALE GENOMIC DNA]</scope>
    <source>
        <strain evidence="2">TC1</strain>
    </source>
</reference>
<dbReference type="RefSeq" id="WP_172667746.1">
    <property type="nucleotide sequence ID" value="NZ_DF968181.1"/>
</dbReference>
<feature type="transmembrane region" description="Helical" evidence="1">
    <location>
        <begin position="72"/>
        <end position="92"/>
    </location>
</feature>
<keyword evidence="1" id="KW-0472">Membrane</keyword>
<gene>
    <name evidence="2" type="ORF">ATC1_13817</name>
</gene>
<protein>
    <submittedName>
        <fullName evidence="2">Protein containing Chlor_Arch_YYY domain</fullName>
    </submittedName>
</protein>
<dbReference type="PATRIC" id="fig|1678840.3.peg.2197"/>
<dbReference type="PANTHER" id="PTHR10790:SF51">
    <property type="entry name" value="TETRATRICOPEPTIDE REPEAT PROTEIN"/>
    <property type="match status" value="1"/>
</dbReference>
<evidence type="ECO:0000313" key="2">
    <source>
        <dbReference type="EMBL" id="GAP40836.1"/>
    </source>
</evidence>
<keyword evidence="3" id="KW-1185">Reference proteome</keyword>
<feature type="transmembrane region" description="Helical" evidence="1">
    <location>
        <begin position="104"/>
        <end position="126"/>
    </location>
</feature>
<feature type="transmembrane region" description="Helical" evidence="1">
    <location>
        <begin position="1140"/>
        <end position="1160"/>
    </location>
</feature>
<sequence length="1750" mass="197959">MKYLQKFYWILPVIIAICFRFSGFDWDDFRLLNPDERFLTQVTEAGSLPNSFDEWINPASSRLNPANYGFHFFVYGTLPLFINKAAASLLGVQNNSQIVVQIGRFLSALFDILTVCCIGITSHILWKNKKSVLLSMGGYAILTAAIQQSHFYTFDTTVVFLISISTLSVLLMSIEKRPPVFIFQSVLTGFLMGCAAASKISAVIFLLFPFLLFVALFIQFPWTKKLNRFVVLFGFICFLISFALTFRVFQPYAFQVPNLLNFTMNANWLASMKELSLQSSGSVAFPPAWQWADRPFDYALRNLFFYGSGIALSLILISGLFFSFSFIKKSGVGRRDKAEELLKESFPFCNMSRSISPEHPSQKNEDRVDDLPSRTMFLIIAMLCVFVFCIWQLTQFSKMMRYFLPIFPLLFLISGAIFSISLKPEKVDRIKQVLIVILFLAAVCWSIAFSSIYRSKHTRLQASEWIYQNIPSALQAIVKTENGSVSQSVGVPTFQKVKSDSKPILLPFEAKYGADIQMVSFQSIRKLSGNHCSLEVALCADADCNDVIDSVGPLDESYLSKDASKSDVTFYFPKPAVINSHNKFAFLQLSASGTDCSFRISSQYDLYQIQEQKSSYLFYNGLSSQIREGEPLEAYFKSAADGYLDKLVLSGFRVITGIPSPSHLVVEATNYDRGDTSVSSIQMKPLPHPLTGSEMIVAFSQSPVFMQQGDTIGITISTTDTDSVVALSAPSIASESSWDDVLPLSETGRLPYDVTSGYYGNSIDLDLFADENILQREKLLAKIEAADYWVISSNRIYGAAARIREKFPLLEALYRQLVNCPESETVTECFAKLSADDLQSGSFFKIAAIFESEPEFFGTIFNTQSAEEAFTVYDHPKVIILQKAESFDISVFKEKLNAVNLSQISNKNPVEYRNMQKSLSLLLTAEQAAIQQSGGTWSELFHRSAWINENQLFGVIVWLLILISVGWIFYPMTRIIFGPLRDKGFGVSKFFGILCIGYIVWICGFMGIPYTRQLIIMVIGAFMLLNLILFKADRVKISQEIRNNFPILLRSELIFLSFFIFFLLIRLGNPDLWHPAKGGEKPMDFSYFNAVLKSTIFPPYDPWFAGGYLNYYYYGFFLSGLLVKLIGMIPSIAYNLILPTWYGFLAIGAYSAGTAIYAMLKPDAVDEKSEKWANFSGILTIFMLQVIGNLGTIKILLTETTELGAAGAAGSRFQNILWFSSGIIKLLQGQHFQMYRGDWYWLPSRAIPGEPITEFPFFTFLYGDPHAHLFALPITVLALVWLLAVIRHTRSQKKMRIGVSFFVILSGGLIIGSLIPSNTWDMPTYLLIACIVLTSLGLNTPIFGLVKGNSDQHQQKGKILSLFLVPVLLCASVFLLFLPYLKTNFRDSAIDIWQGNRTPLWSYWMHWGFFLFALISYYTIETIHWMAAVKLSVFRGFLRAKKSLLAVTTLLLVFVMIFFSIKKVTVAWTALPMMCWSALLLFRKGNSPGKRFLLFLTGTGIFITLFVEMTCLRGDLGRMNMVFKLYLQAWVLLSIAAAGALTVCLEHFISNEGRSRIKRIWRGFLIFFVIGTLSFTVTASIDKITDRMSSIAPHSLDGMDFMKTSEYYQDGFLMDLSQDYLAIQWIQDHVKGSPVIVEANATEYKWGNRYTIYTGLPGVVGWNYHQRQQRGASSDQVWERVNAIEAFYNTINIDEAKAFLKKYNVSYIVVGQMEEGMYAYEGLYKFERMDGILWDEVYQNGDTILYQVRR</sequence>
<evidence type="ECO:0000313" key="3">
    <source>
        <dbReference type="Proteomes" id="UP000053370"/>
    </source>
</evidence>
<feature type="transmembrane region" description="Helical" evidence="1">
    <location>
        <begin position="204"/>
        <end position="222"/>
    </location>
</feature>
<dbReference type="InterPro" id="IPR018746">
    <property type="entry name" value="DUF2298"/>
</dbReference>
<feature type="transmembrane region" description="Helical" evidence="1">
    <location>
        <begin position="376"/>
        <end position="394"/>
    </location>
</feature>
<feature type="transmembrane region" description="Helical" evidence="1">
    <location>
        <begin position="1297"/>
        <end position="1316"/>
    </location>
</feature>
<dbReference type="Proteomes" id="UP000053370">
    <property type="component" value="Unassembled WGS sequence"/>
</dbReference>
<feature type="transmembrane region" description="Helical" evidence="1">
    <location>
        <begin position="1267"/>
        <end position="1285"/>
    </location>
</feature>
<feature type="transmembrane region" description="Helical" evidence="1">
    <location>
        <begin position="952"/>
        <end position="970"/>
    </location>
</feature>
<feature type="transmembrane region" description="Helical" evidence="1">
    <location>
        <begin position="1401"/>
        <end position="1420"/>
    </location>
</feature>
<proteinExistence type="predicted"/>
<feature type="transmembrane region" description="Helical" evidence="1">
    <location>
        <begin position="1322"/>
        <end position="1346"/>
    </location>
</feature>
<feature type="transmembrane region" description="Helical" evidence="1">
    <location>
        <begin position="1440"/>
        <end position="1459"/>
    </location>
</feature>
<feature type="transmembrane region" description="Helical" evidence="1">
    <location>
        <begin position="229"/>
        <end position="249"/>
    </location>
</feature>
<feature type="transmembrane region" description="Helical" evidence="1">
    <location>
        <begin position="1358"/>
        <end position="1381"/>
    </location>
</feature>
<feature type="transmembrane region" description="Helical" evidence="1">
    <location>
        <begin position="1560"/>
        <end position="1581"/>
    </location>
</feature>
<keyword evidence="1" id="KW-0812">Transmembrane</keyword>
<feature type="transmembrane region" description="Helical" evidence="1">
    <location>
        <begin position="1527"/>
        <end position="1548"/>
    </location>
</feature>
<evidence type="ECO:0000256" key="1">
    <source>
        <dbReference type="SAM" id="Phobius"/>
    </source>
</evidence>
<dbReference type="Pfam" id="PF10060">
    <property type="entry name" value="DUF2298"/>
    <property type="match status" value="1"/>
</dbReference>
<feature type="transmembrane region" description="Helical" evidence="1">
    <location>
        <begin position="433"/>
        <end position="453"/>
    </location>
</feature>